<dbReference type="GO" id="GO:0046872">
    <property type="term" value="F:metal ion binding"/>
    <property type="evidence" value="ECO:0007669"/>
    <property type="project" value="UniProtKB-UniRule"/>
</dbReference>
<keyword evidence="10 11" id="KW-0325">Glycoprotein</keyword>
<dbReference type="AlphaFoldDB" id="A0A7R9BP47"/>
<keyword evidence="9" id="KW-0472">Membrane</keyword>
<dbReference type="Pfam" id="PF02709">
    <property type="entry name" value="Glyco_transf_7C"/>
    <property type="match status" value="1"/>
</dbReference>
<comment type="subcellular location">
    <subcellularLocation>
        <location evidence="1 11">Membrane</location>
        <topology evidence="1 11">Single-pass type II membrane protein</topology>
    </subcellularLocation>
</comment>
<evidence type="ECO:0000256" key="6">
    <source>
        <dbReference type="ARBA" id="ARBA00022692"/>
    </source>
</evidence>
<dbReference type="GO" id="GO:0005794">
    <property type="term" value="C:Golgi apparatus"/>
    <property type="evidence" value="ECO:0007669"/>
    <property type="project" value="TreeGrafter"/>
</dbReference>
<dbReference type="PRINTS" id="PR02050">
    <property type="entry name" value="B14GALTRFASE"/>
</dbReference>
<dbReference type="GO" id="GO:0006688">
    <property type="term" value="P:glycosphingolipid biosynthetic process"/>
    <property type="evidence" value="ECO:0007669"/>
    <property type="project" value="TreeGrafter"/>
</dbReference>
<dbReference type="Gene3D" id="3.90.550.10">
    <property type="entry name" value="Spore Coat Polysaccharide Biosynthesis Protein SpsA, Chain A"/>
    <property type="match status" value="1"/>
</dbReference>
<evidence type="ECO:0000256" key="2">
    <source>
        <dbReference type="ARBA" id="ARBA00004922"/>
    </source>
</evidence>
<keyword evidence="7 11" id="KW-0735">Signal-anchor</keyword>
<evidence type="ECO:0000313" key="15">
    <source>
        <dbReference type="Proteomes" id="UP000678499"/>
    </source>
</evidence>
<evidence type="ECO:0000256" key="8">
    <source>
        <dbReference type="ARBA" id="ARBA00022989"/>
    </source>
</evidence>
<dbReference type="GO" id="GO:0033842">
    <property type="term" value="F:N-acetyl-beta-glucosaminyl-derivative 4-beta-N-acetylgalactosaminyltransferase activity"/>
    <property type="evidence" value="ECO:0007669"/>
    <property type="project" value="TreeGrafter"/>
</dbReference>
<evidence type="ECO:0000256" key="7">
    <source>
        <dbReference type="ARBA" id="ARBA00022968"/>
    </source>
</evidence>
<comment type="pathway">
    <text evidence="2 11">Protein modification; protein glycosylation.</text>
</comment>
<comment type="function">
    <text evidence="11">Catalyzes the transfer of galactose onto proteins or lipids.</text>
</comment>
<dbReference type="SUPFAM" id="SSF53448">
    <property type="entry name" value="Nucleotide-diphospho-sugar transferases"/>
    <property type="match status" value="1"/>
</dbReference>
<dbReference type="GO" id="GO:0005975">
    <property type="term" value="P:carbohydrate metabolic process"/>
    <property type="evidence" value="ECO:0007669"/>
    <property type="project" value="InterPro"/>
</dbReference>
<evidence type="ECO:0000256" key="1">
    <source>
        <dbReference type="ARBA" id="ARBA00004606"/>
    </source>
</evidence>
<evidence type="ECO:0000256" key="9">
    <source>
        <dbReference type="ARBA" id="ARBA00023136"/>
    </source>
</evidence>
<keyword evidence="5 11" id="KW-0808">Transferase</keyword>
<dbReference type="InterPro" id="IPR029044">
    <property type="entry name" value="Nucleotide-diphossugar_trans"/>
</dbReference>
<evidence type="ECO:0000256" key="10">
    <source>
        <dbReference type="ARBA" id="ARBA00023180"/>
    </source>
</evidence>
<evidence type="ECO:0000259" key="13">
    <source>
        <dbReference type="Pfam" id="PF13733"/>
    </source>
</evidence>
<dbReference type="GO" id="GO:0016020">
    <property type="term" value="C:membrane"/>
    <property type="evidence" value="ECO:0007669"/>
    <property type="project" value="UniProtKB-SubCell"/>
</dbReference>
<dbReference type="EC" id="2.4.1.-" evidence="11"/>
<feature type="domain" description="Galactosyltransferase C-terminal" evidence="12">
    <location>
        <begin position="200"/>
        <end position="277"/>
    </location>
</feature>
<reference evidence="14" key="1">
    <citation type="submission" date="2020-11" db="EMBL/GenBank/DDBJ databases">
        <authorList>
            <person name="Tran Van P."/>
        </authorList>
    </citation>
    <scope>NUCLEOTIDE SEQUENCE</scope>
</reference>
<comment type="similarity">
    <text evidence="3 11">Belongs to the glycosyltransferase 7 family.</text>
</comment>
<protein>
    <recommendedName>
        <fullName evidence="11">Beta-1,4-N-acetylgalactosaminyltransferase</fullName>
        <ecNumber evidence="11">2.4.1.-</ecNumber>
    </recommendedName>
    <alternativeName>
        <fullName evidence="11">Beta-4-GalNAcT</fullName>
    </alternativeName>
</protein>
<dbReference type="OrthoDB" id="10038994at2759"/>
<dbReference type="PANTHER" id="PTHR19300">
    <property type="entry name" value="BETA-1,4-GALACTOSYLTRANSFERASE"/>
    <property type="match status" value="1"/>
</dbReference>
<evidence type="ECO:0000256" key="3">
    <source>
        <dbReference type="ARBA" id="ARBA00005735"/>
    </source>
</evidence>
<evidence type="ECO:0000259" key="12">
    <source>
        <dbReference type="Pfam" id="PF02709"/>
    </source>
</evidence>
<evidence type="ECO:0000256" key="11">
    <source>
        <dbReference type="RuleBase" id="RU368121"/>
    </source>
</evidence>
<dbReference type="InterPro" id="IPR027995">
    <property type="entry name" value="Galactosyl_T_N"/>
</dbReference>
<keyword evidence="8" id="KW-1133">Transmembrane helix</keyword>
<dbReference type="PANTHER" id="PTHR19300:SF57">
    <property type="entry name" value="BETA-1,4-N-ACETYLGALACTOSAMINYLTRANSFERASE"/>
    <property type="match status" value="1"/>
</dbReference>
<evidence type="ECO:0000256" key="5">
    <source>
        <dbReference type="ARBA" id="ARBA00022679"/>
    </source>
</evidence>
<comment type="cofactor">
    <cofactor evidence="11">
        <name>Mn(2+)</name>
        <dbReference type="ChEBI" id="CHEBI:29035"/>
    </cofactor>
</comment>
<dbReference type="GO" id="GO:0008378">
    <property type="term" value="F:galactosyltransferase activity"/>
    <property type="evidence" value="ECO:0007669"/>
    <property type="project" value="TreeGrafter"/>
</dbReference>
<accession>A0A7R9BP47</accession>
<keyword evidence="4 11" id="KW-0328">Glycosyltransferase</keyword>
<sequence>MGRFSFLRSHWSVFCALCIIGLLNNFPWSYSTIPRDEIGENLRSAHPGLADYSRFCDVKSLPGVKIVKVNETVPHEQELSDLAEKLDVRAGGQWNPSSCRSLYQSVIVVPYRRRPDQLKIFVKHMHNFLSQQGLEYSIVIVNQADEELFNRGALLNVGFLETEKILGSDKKNPSRCYVFHDVDLLPENLGNIYACTRQPRHMSVAVSSLRYTLPYPDIVGGALAVAVDQFRVVNGFPVSYAGWGGEDDDLGRRFKAAGLSVERFEADVSRYRMLVHKKAVPGEARFKQASLSEGLSSLKYSVLSVQKTALYTQINVDLSSS</sequence>
<keyword evidence="6" id="KW-0812">Transmembrane</keyword>
<evidence type="ECO:0000313" key="14">
    <source>
        <dbReference type="EMBL" id="CAD7278958.1"/>
    </source>
</evidence>
<keyword evidence="11" id="KW-0464">Manganese</keyword>
<evidence type="ECO:0000256" key="4">
    <source>
        <dbReference type="ARBA" id="ARBA00022676"/>
    </source>
</evidence>
<dbReference type="InterPro" id="IPR027791">
    <property type="entry name" value="Galactosyl_T_C"/>
</dbReference>
<dbReference type="EMBL" id="OA883459">
    <property type="protein sequence ID" value="CAD7278958.1"/>
    <property type="molecule type" value="Genomic_DNA"/>
</dbReference>
<dbReference type="Proteomes" id="UP000678499">
    <property type="component" value="Unassembled WGS sequence"/>
</dbReference>
<gene>
    <name evidence="14" type="ORF">NMOB1V02_LOCUS6647</name>
</gene>
<dbReference type="InterPro" id="IPR003859">
    <property type="entry name" value="Galactosyl_T"/>
</dbReference>
<keyword evidence="15" id="KW-1185">Reference proteome</keyword>
<name>A0A7R9BP47_9CRUS</name>
<dbReference type="EMBL" id="CAJPEX010001422">
    <property type="protein sequence ID" value="CAG0919110.1"/>
    <property type="molecule type" value="Genomic_DNA"/>
</dbReference>
<dbReference type="UniPathway" id="UPA00378"/>
<feature type="domain" description="Galactosyltransferase N-terminal" evidence="13">
    <location>
        <begin position="74"/>
        <end position="196"/>
    </location>
</feature>
<keyword evidence="11" id="KW-0479">Metal-binding</keyword>
<organism evidence="14">
    <name type="scientific">Notodromas monacha</name>
    <dbReference type="NCBI Taxonomy" id="399045"/>
    <lineage>
        <taxon>Eukaryota</taxon>
        <taxon>Metazoa</taxon>
        <taxon>Ecdysozoa</taxon>
        <taxon>Arthropoda</taxon>
        <taxon>Crustacea</taxon>
        <taxon>Oligostraca</taxon>
        <taxon>Ostracoda</taxon>
        <taxon>Podocopa</taxon>
        <taxon>Podocopida</taxon>
        <taxon>Cypridocopina</taxon>
        <taxon>Cypridoidea</taxon>
        <taxon>Cyprididae</taxon>
        <taxon>Notodromas</taxon>
    </lineage>
</organism>
<dbReference type="Pfam" id="PF13733">
    <property type="entry name" value="Glyco_transf_7N"/>
    <property type="match status" value="1"/>
</dbReference>
<proteinExistence type="inferred from homology"/>